<comment type="similarity">
    <text evidence="5">Belongs to the PI3/PI4-kinase family.</text>
</comment>
<feature type="domain" description="PI3K-ABD" evidence="7">
    <location>
        <begin position="22"/>
        <end position="111"/>
    </location>
</feature>
<dbReference type="GO" id="GO:0035005">
    <property type="term" value="F:1-phosphatidylinositol-4-phosphate 3-kinase activity"/>
    <property type="evidence" value="ECO:0007669"/>
    <property type="project" value="TreeGrafter"/>
</dbReference>
<keyword evidence="2" id="KW-0547">Nucleotide-binding</keyword>
<dbReference type="GO" id="GO:0016303">
    <property type="term" value="F:1-phosphatidylinositol-3-kinase activity"/>
    <property type="evidence" value="ECO:0007669"/>
    <property type="project" value="TreeGrafter"/>
</dbReference>
<dbReference type="Gene3D" id="2.60.40.150">
    <property type="entry name" value="C2 domain"/>
    <property type="match status" value="1"/>
</dbReference>
<dbReference type="InterPro" id="IPR015433">
    <property type="entry name" value="PI3/4_kinase"/>
</dbReference>
<dbReference type="GO" id="GO:0048015">
    <property type="term" value="P:phosphatidylinositol-mediated signaling"/>
    <property type="evidence" value="ECO:0007669"/>
    <property type="project" value="TreeGrafter"/>
</dbReference>
<evidence type="ECO:0000256" key="4">
    <source>
        <dbReference type="ARBA" id="ARBA00022840"/>
    </source>
</evidence>
<dbReference type="SMART" id="SM00143">
    <property type="entry name" value="PI3K_p85B"/>
    <property type="match status" value="1"/>
</dbReference>
<dbReference type="GO" id="GO:0005524">
    <property type="term" value="F:ATP binding"/>
    <property type="evidence" value="ECO:0007669"/>
    <property type="project" value="UniProtKB-KW"/>
</dbReference>
<dbReference type="PROSITE" id="PS00915">
    <property type="entry name" value="PI3_4_KINASE_1"/>
    <property type="match status" value="1"/>
</dbReference>
<dbReference type="InterPro" id="IPR001263">
    <property type="entry name" value="PI3K_accessory_dom"/>
</dbReference>
<evidence type="ECO:0000256" key="3">
    <source>
        <dbReference type="ARBA" id="ARBA00022777"/>
    </source>
</evidence>
<dbReference type="GO" id="GO:0005737">
    <property type="term" value="C:cytoplasm"/>
    <property type="evidence" value="ECO:0007669"/>
    <property type="project" value="TreeGrafter"/>
</dbReference>
<dbReference type="SMART" id="SM00145">
    <property type="entry name" value="PI3Ka"/>
    <property type="match status" value="1"/>
</dbReference>
<dbReference type="InterPro" id="IPR002420">
    <property type="entry name" value="PI3K-type_C2_dom"/>
</dbReference>
<dbReference type="EMBL" id="JAKMXF010000166">
    <property type="protein sequence ID" value="KAI6655886.1"/>
    <property type="molecule type" value="Genomic_DNA"/>
</dbReference>
<accession>A0AAV7K666</accession>
<keyword evidence="1" id="KW-0808">Transferase</keyword>
<dbReference type="Gene3D" id="3.10.20.770">
    <property type="match status" value="1"/>
</dbReference>
<dbReference type="InterPro" id="IPR018936">
    <property type="entry name" value="PI3/4_kinase_CS"/>
</dbReference>
<evidence type="ECO:0000313" key="11">
    <source>
        <dbReference type="EMBL" id="KAI6655886.1"/>
    </source>
</evidence>
<keyword evidence="12" id="KW-1185">Reference proteome</keyword>
<dbReference type="PROSITE" id="PS50290">
    <property type="entry name" value="PI3_4_KINASE_3"/>
    <property type="match status" value="1"/>
</dbReference>
<dbReference type="SMART" id="SM00142">
    <property type="entry name" value="PI3K_C2"/>
    <property type="match status" value="1"/>
</dbReference>
<evidence type="ECO:0000256" key="2">
    <source>
        <dbReference type="ARBA" id="ARBA00022741"/>
    </source>
</evidence>
<dbReference type="Gene3D" id="3.30.1010.10">
    <property type="entry name" value="Phosphatidylinositol 3-kinase Catalytic Subunit, Chain A, domain 4"/>
    <property type="match status" value="1"/>
</dbReference>
<dbReference type="PANTHER" id="PTHR10048:SF118">
    <property type="entry name" value="PI-3 KINASE"/>
    <property type="match status" value="1"/>
</dbReference>
<dbReference type="InterPro" id="IPR011009">
    <property type="entry name" value="Kinase-like_dom_sf"/>
</dbReference>
<dbReference type="Pfam" id="PF00613">
    <property type="entry name" value="PI3Ka"/>
    <property type="match status" value="1"/>
</dbReference>
<dbReference type="Pfam" id="PF02192">
    <property type="entry name" value="PI3K_p85B"/>
    <property type="match status" value="1"/>
</dbReference>
<evidence type="ECO:0000256" key="5">
    <source>
        <dbReference type="PROSITE-ProRule" id="PRU00880"/>
    </source>
</evidence>
<dbReference type="SMART" id="SM00146">
    <property type="entry name" value="PI3Kc"/>
    <property type="match status" value="1"/>
</dbReference>
<dbReference type="InterPro" id="IPR016024">
    <property type="entry name" value="ARM-type_fold"/>
</dbReference>
<dbReference type="InterPro" id="IPR035892">
    <property type="entry name" value="C2_domain_sf"/>
</dbReference>
<dbReference type="InterPro" id="IPR042236">
    <property type="entry name" value="PI3K_accessory_sf"/>
</dbReference>
<keyword evidence="3" id="KW-0418">Kinase</keyword>
<dbReference type="SUPFAM" id="SSF48371">
    <property type="entry name" value="ARM repeat"/>
    <property type="match status" value="1"/>
</dbReference>
<dbReference type="AlphaFoldDB" id="A0AAV7K666"/>
<dbReference type="InterPro" id="IPR000403">
    <property type="entry name" value="PI3/4_kinase_cat_dom"/>
</dbReference>
<name>A0AAV7K666_9METZ</name>
<dbReference type="SUPFAM" id="SSF49562">
    <property type="entry name" value="C2 domain (Calcium/lipid-binding domain, CaLB)"/>
    <property type="match status" value="1"/>
</dbReference>
<dbReference type="GO" id="GO:0016477">
    <property type="term" value="P:cell migration"/>
    <property type="evidence" value="ECO:0007669"/>
    <property type="project" value="TreeGrafter"/>
</dbReference>
<dbReference type="InterPro" id="IPR029071">
    <property type="entry name" value="Ubiquitin-like_domsf"/>
</dbReference>
<feature type="domain" description="PIK helical" evidence="8">
    <location>
        <begin position="508"/>
        <end position="685"/>
    </location>
</feature>
<keyword evidence="4" id="KW-0067">ATP-binding</keyword>
<feature type="domain" description="PI3K/PI4K catalytic" evidence="6">
    <location>
        <begin position="751"/>
        <end position="1036"/>
    </location>
</feature>
<organism evidence="11 12">
    <name type="scientific">Oopsacas minuta</name>
    <dbReference type="NCBI Taxonomy" id="111878"/>
    <lineage>
        <taxon>Eukaryota</taxon>
        <taxon>Metazoa</taxon>
        <taxon>Porifera</taxon>
        <taxon>Hexactinellida</taxon>
        <taxon>Hexasterophora</taxon>
        <taxon>Lyssacinosida</taxon>
        <taxon>Leucopsacidae</taxon>
        <taxon>Oopsacas</taxon>
    </lineage>
</organism>
<dbReference type="SUPFAM" id="SSF56112">
    <property type="entry name" value="Protein kinase-like (PK-like)"/>
    <property type="match status" value="1"/>
</dbReference>
<sequence>MSMNSDPPALPKKTDIIYGSVSSITADLHFMLPSGIYLPMKALLSATLAEVKERLFEEASKDPINRILKHKSFYLFIAINKNGIRQECGDESKRLSELELYRFFFKVQERVGNVEDKIIDGTIGLLISKNLSEFNIMGGEVQECRRNLVNTVEKVLRQRGSDSHLLARYYYPPKVASGEILPDLLMETLTEDGKFNAIFYISQDGKQSNTEMRILVPACASVNQVVFNVLNPTLPVQQEHEMDHVLKVLGESSYFLDGHVEIIRYKHVRNALMRGEELRFKVIPLKVLYDSLPRTKFIKPVYADAMVPIEKGTTSLWSINPEITYFITIKWISSTNLPENYKLQLQACLYHGDRIISEIINTPEYKFDNDQFDFRLEFPVPVCSMPRSTKLCFNLTATSDNSKGLTLKRFKKPIFTALAWANMMVFDYHGILINGHQTLHMRRYEEEPEECFNYIGTTDSHVVGTTMQKIVLEIDIPIFHRTKVKYPDITEITNHAYQVNPGLKKGTIELGRMYTSDHIDKLKKIINTDRLVELEEIDLQYVWDLRLICSTCEESLPKLLTACDWSNRDSVAEIEVILQRWPEISINTALELLDYSFADRSVRDFAVKNLSQQLTDDYFAEYLLQLVQVLKYEPYLYCSLAVMLLEKSLWNAHIGHFLFWHLRAEMHLPELSVRYGILLESYCRGAGAYTQQLDLQIRALKKMKQLTDNLQTQGGGYTQDKLREKLQEYSDGKIFTMASPLNPTFLLDGLQSTKCKYMDSKMKPLWMVFNNQEQLGKSVYQIFKNGDDLRQDMITIQLFRIMDSLWQDQGLDLRLSPYGCLSTGNQIGMIEIVLNSYTLAKIHKKYGGGAKGAFSSQSLYNYLVDANKDSKQIDNAIKNFTLSCAGYCVATFVLGIGDRHSDNIMMKENGQLFHIDFGHFLGNFKSKFGIKRERVPFVLTRDFLYIICRGREHTDAVAIPHMTGFRNLCERGYLILRQNASLFINLLSMMLSTGIPELRSIEDIAYMRDALCLDESESTARDFFRAKFAEAINNSITVSINWYIHGIARKS</sequence>
<reference evidence="11 12" key="1">
    <citation type="journal article" date="2023" name="BMC Biol.">
        <title>The compact genome of the sponge Oopsacas minuta (Hexactinellida) is lacking key metazoan core genes.</title>
        <authorList>
            <person name="Santini S."/>
            <person name="Schenkelaars Q."/>
            <person name="Jourda C."/>
            <person name="Duchesne M."/>
            <person name="Belahbib H."/>
            <person name="Rocher C."/>
            <person name="Selva M."/>
            <person name="Riesgo A."/>
            <person name="Vervoort M."/>
            <person name="Leys S.P."/>
            <person name="Kodjabachian L."/>
            <person name="Le Bivic A."/>
            <person name="Borchiellini C."/>
            <person name="Claverie J.M."/>
            <person name="Renard E."/>
        </authorList>
    </citation>
    <scope>NUCLEOTIDE SEQUENCE [LARGE SCALE GENOMIC DNA]</scope>
    <source>
        <strain evidence="11">SPO-2</strain>
    </source>
</reference>
<gene>
    <name evidence="11" type="ORF">LOD99_1620</name>
</gene>
<dbReference type="PROSITE" id="PS51547">
    <property type="entry name" value="C2_PI3K"/>
    <property type="match status" value="1"/>
</dbReference>
<feature type="domain" description="C2 PI3K-type" evidence="10">
    <location>
        <begin position="321"/>
        <end position="477"/>
    </location>
</feature>
<comment type="caution">
    <text evidence="11">The sequence shown here is derived from an EMBL/GenBank/DDBJ whole genome shotgun (WGS) entry which is preliminary data.</text>
</comment>
<dbReference type="PROSITE" id="PS51544">
    <property type="entry name" value="PI3K_ABD"/>
    <property type="match status" value="1"/>
</dbReference>
<protein>
    <submittedName>
        <fullName evidence="11">Phosphatidylinositol 4,5-bisphosphate 3-kinase catalytic subunit alpha isoform-like</fullName>
    </submittedName>
</protein>
<evidence type="ECO:0000313" key="12">
    <source>
        <dbReference type="Proteomes" id="UP001165289"/>
    </source>
</evidence>
<dbReference type="Pfam" id="PF00454">
    <property type="entry name" value="PI3_PI4_kinase"/>
    <property type="match status" value="1"/>
</dbReference>
<dbReference type="InterPro" id="IPR036940">
    <property type="entry name" value="PI3/4_kinase_cat_sf"/>
</dbReference>
<dbReference type="GO" id="GO:0005886">
    <property type="term" value="C:plasma membrane"/>
    <property type="evidence" value="ECO:0007669"/>
    <property type="project" value="TreeGrafter"/>
</dbReference>
<evidence type="ECO:0000259" key="7">
    <source>
        <dbReference type="PROSITE" id="PS51544"/>
    </source>
</evidence>
<dbReference type="InterPro" id="IPR000341">
    <property type="entry name" value="PI3K_Ras-bd_dom"/>
</dbReference>
<evidence type="ECO:0000259" key="10">
    <source>
        <dbReference type="PROSITE" id="PS51547"/>
    </source>
</evidence>
<dbReference type="PROSITE" id="PS00916">
    <property type="entry name" value="PI3_4_KINASE_2"/>
    <property type="match status" value="1"/>
</dbReference>
<feature type="domain" description="PI3K-RBD" evidence="9">
    <location>
        <begin position="192"/>
        <end position="284"/>
    </location>
</feature>
<dbReference type="Gene3D" id="1.25.40.70">
    <property type="entry name" value="Phosphatidylinositol 3-kinase, accessory domain (PIK)"/>
    <property type="match status" value="1"/>
</dbReference>
<dbReference type="Gene3D" id="1.10.1070.11">
    <property type="entry name" value="Phosphatidylinositol 3-/4-kinase, catalytic domain"/>
    <property type="match status" value="1"/>
</dbReference>
<evidence type="ECO:0000259" key="6">
    <source>
        <dbReference type="PROSITE" id="PS50290"/>
    </source>
</evidence>
<dbReference type="Pfam" id="PF00792">
    <property type="entry name" value="PI3K_C2"/>
    <property type="match status" value="1"/>
</dbReference>
<evidence type="ECO:0000256" key="1">
    <source>
        <dbReference type="ARBA" id="ARBA00022679"/>
    </source>
</evidence>
<dbReference type="PROSITE" id="PS51546">
    <property type="entry name" value="PI3K_RBD"/>
    <property type="match status" value="1"/>
</dbReference>
<dbReference type="FunFam" id="1.10.1070.11:FF:000001">
    <property type="entry name" value="Phosphatidylinositol 4,5-bisphosphate 3-kinase catalytic subunit"/>
    <property type="match status" value="1"/>
</dbReference>
<evidence type="ECO:0000259" key="9">
    <source>
        <dbReference type="PROSITE" id="PS51546"/>
    </source>
</evidence>
<dbReference type="GO" id="GO:0043491">
    <property type="term" value="P:phosphatidylinositol 3-kinase/protein kinase B signal transduction"/>
    <property type="evidence" value="ECO:0007669"/>
    <property type="project" value="TreeGrafter"/>
</dbReference>
<proteinExistence type="inferred from homology"/>
<dbReference type="Proteomes" id="UP001165289">
    <property type="component" value="Unassembled WGS sequence"/>
</dbReference>
<dbReference type="GO" id="GO:0005942">
    <property type="term" value="C:phosphatidylinositol 3-kinase complex"/>
    <property type="evidence" value="ECO:0007669"/>
    <property type="project" value="TreeGrafter"/>
</dbReference>
<dbReference type="SUPFAM" id="SSF54236">
    <property type="entry name" value="Ubiquitin-like"/>
    <property type="match status" value="1"/>
</dbReference>
<dbReference type="InterPro" id="IPR003113">
    <property type="entry name" value="PI3K_ABD"/>
</dbReference>
<dbReference type="PANTHER" id="PTHR10048">
    <property type="entry name" value="PHOSPHATIDYLINOSITOL KINASE"/>
    <property type="match status" value="1"/>
</dbReference>
<dbReference type="PROSITE" id="PS51545">
    <property type="entry name" value="PIK_HELICAL"/>
    <property type="match status" value="1"/>
</dbReference>
<evidence type="ECO:0000259" key="8">
    <source>
        <dbReference type="PROSITE" id="PS51545"/>
    </source>
</evidence>